<sequence>MGFSSTEDREESEDYDSHPSSVLMEMQSGLSNSKTSPPLVAGLTCCEWTEQICERINPSTGKPYNTIFSRPYDLTRHEDTIHNARKLKVHYPLCTEEKTFSRNDALTRHLQVVHPEHVEIQNVLVEDLPRPSALLWRPSIYINMVRAIEKRFG</sequence>
<dbReference type="Proteomes" id="UP000696280">
    <property type="component" value="Unassembled WGS sequence"/>
</dbReference>
<dbReference type="Gene3D" id="3.30.160.60">
    <property type="entry name" value="Classic Zinc Finger"/>
    <property type="match status" value="1"/>
</dbReference>
<evidence type="ECO:0000256" key="1">
    <source>
        <dbReference type="SAM" id="MobiDB-lite"/>
    </source>
</evidence>
<dbReference type="AlphaFoldDB" id="A0A9N9PRZ3"/>
<dbReference type="OrthoDB" id="7295497at2759"/>
<dbReference type="EMBL" id="CAJVRL010000079">
    <property type="protein sequence ID" value="CAG8957441.1"/>
    <property type="molecule type" value="Genomic_DNA"/>
</dbReference>
<reference evidence="2" key="1">
    <citation type="submission" date="2021-07" db="EMBL/GenBank/DDBJ databases">
        <authorList>
            <person name="Durling M."/>
        </authorList>
    </citation>
    <scope>NUCLEOTIDE SEQUENCE</scope>
</reference>
<evidence type="ECO:0000313" key="3">
    <source>
        <dbReference type="Proteomes" id="UP000696280"/>
    </source>
</evidence>
<keyword evidence="3" id="KW-1185">Reference proteome</keyword>
<evidence type="ECO:0008006" key="4">
    <source>
        <dbReference type="Google" id="ProtNLM"/>
    </source>
</evidence>
<proteinExistence type="predicted"/>
<feature type="region of interest" description="Disordered" evidence="1">
    <location>
        <begin position="1"/>
        <end position="21"/>
    </location>
</feature>
<evidence type="ECO:0000313" key="2">
    <source>
        <dbReference type="EMBL" id="CAG8957441.1"/>
    </source>
</evidence>
<name>A0A9N9PRZ3_9HELO</name>
<protein>
    <recommendedName>
        <fullName evidence="4">C2H2-type domain-containing protein</fullName>
    </recommendedName>
</protein>
<gene>
    <name evidence="2" type="ORF">HYFRA_00011422</name>
</gene>
<comment type="caution">
    <text evidence="2">The sequence shown here is derived from an EMBL/GenBank/DDBJ whole genome shotgun (WGS) entry which is preliminary data.</text>
</comment>
<accession>A0A9N9PRZ3</accession>
<organism evidence="2 3">
    <name type="scientific">Hymenoscyphus fraxineus</name>
    <dbReference type="NCBI Taxonomy" id="746836"/>
    <lineage>
        <taxon>Eukaryota</taxon>
        <taxon>Fungi</taxon>
        <taxon>Dikarya</taxon>
        <taxon>Ascomycota</taxon>
        <taxon>Pezizomycotina</taxon>
        <taxon>Leotiomycetes</taxon>
        <taxon>Helotiales</taxon>
        <taxon>Helotiaceae</taxon>
        <taxon>Hymenoscyphus</taxon>
    </lineage>
</organism>